<comment type="caution">
    <text evidence="1">The sequence shown here is derived from an EMBL/GenBank/DDBJ whole genome shotgun (WGS) entry which is preliminary data.</text>
</comment>
<gene>
    <name evidence="1" type="ORF">DPEC_G00356500</name>
</gene>
<protein>
    <submittedName>
        <fullName evidence="1">Uncharacterized protein</fullName>
    </submittedName>
</protein>
<dbReference type="EMBL" id="CM055764">
    <property type="protein sequence ID" value="KAJ7984604.1"/>
    <property type="molecule type" value="Genomic_DNA"/>
</dbReference>
<evidence type="ECO:0000313" key="1">
    <source>
        <dbReference type="EMBL" id="KAJ7984604.1"/>
    </source>
</evidence>
<keyword evidence="2" id="KW-1185">Reference proteome</keyword>
<accession>A0ACC2EZS7</accession>
<name>A0ACC2EZS7_DALPE</name>
<organism evidence="1 2">
    <name type="scientific">Dallia pectoralis</name>
    <name type="common">Alaska blackfish</name>
    <dbReference type="NCBI Taxonomy" id="75939"/>
    <lineage>
        <taxon>Eukaryota</taxon>
        <taxon>Metazoa</taxon>
        <taxon>Chordata</taxon>
        <taxon>Craniata</taxon>
        <taxon>Vertebrata</taxon>
        <taxon>Euteleostomi</taxon>
        <taxon>Actinopterygii</taxon>
        <taxon>Neopterygii</taxon>
        <taxon>Teleostei</taxon>
        <taxon>Protacanthopterygii</taxon>
        <taxon>Esociformes</taxon>
        <taxon>Umbridae</taxon>
        <taxon>Dallia</taxon>
    </lineage>
</organism>
<sequence>MKCTGDPERLENVLPLKAQEEEDKERVVLGQRPEREKQRQGGVTKCEVCNIQLNSCAQAQIHNNGKTHQRKLRQFKLAKASSPAHTGTGHIHI</sequence>
<dbReference type="Proteomes" id="UP001157502">
    <property type="component" value="Chromosome 37"/>
</dbReference>
<evidence type="ECO:0000313" key="2">
    <source>
        <dbReference type="Proteomes" id="UP001157502"/>
    </source>
</evidence>
<proteinExistence type="predicted"/>
<reference evidence="1" key="1">
    <citation type="submission" date="2021-05" db="EMBL/GenBank/DDBJ databases">
        <authorList>
            <person name="Pan Q."/>
            <person name="Jouanno E."/>
            <person name="Zahm M."/>
            <person name="Klopp C."/>
            <person name="Cabau C."/>
            <person name="Louis A."/>
            <person name="Berthelot C."/>
            <person name="Parey E."/>
            <person name="Roest Crollius H."/>
            <person name="Montfort J."/>
            <person name="Robinson-Rechavi M."/>
            <person name="Bouchez O."/>
            <person name="Lampietro C."/>
            <person name="Lopez Roques C."/>
            <person name="Donnadieu C."/>
            <person name="Postlethwait J."/>
            <person name="Bobe J."/>
            <person name="Dillon D."/>
            <person name="Chandos A."/>
            <person name="von Hippel F."/>
            <person name="Guiguen Y."/>
        </authorList>
    </citation>
    <scope>NUCLEOTIDE SEQUENCE</scope>
    <source>
        <strain evidence="1">YG-Jan2019</strain>
    </source>
</reference>